<protein>
    <submittedName>
        <fullName evidence="2">Uncharacterized protein</fullName>
    </submittedName>
</protein>
<dbReference type="Proteomes" id="UP000681722">
    <property type="component" value="Unassembled WGS sequence"/>
</dbReference>
<evidence type="ECO:0000313" key="2">
    <source>
        <dbReference type="EMBL" id="CAF1253222.1"/>
    </source>
</evidence>
<reference evidence="2" key="1">
    <citation type="submission" date="2021-02" db="EMBL/GenBank/DDBJ databases">
        <authorList>
            <person name="Nowell W R."/>
        </authorList>
    </citation>
    <scope>NUCLEOTIDE SEQUENCE</scope>
</reference>
<name>A0A815ADJ9_9BILA</name>
<comment type="caution">
    <text evidence="2">The sequence shown here is derived from an EMBL/GenBank/DDBJ whole genome shotgun (WGS) entry which is preliminary data.</text>
</comment>
<organism evidence="2 4">
    <name type="scientific">Didymodactylos carnosus</name>
    <dbReference type="NCBI Taxonomy" id="1234261"/>
    <lineage>
        <taxon>Eukaryota</taxon>
        <taxon>Metazoa</taxon>
        <taxon>Spiralia</taxon>
        <taxon>Gnathifera</taxon>
        <taxon>Rotifera</taxon>
        <taxon>Eurotatoria</taxon>
        <taxon>Bdelloidea</taxon>
        <taxon>Philodinida</taxon>
        <taxon>Philodinidae</taxon>
        <taxon>Didymodactylos</taxon>
    </lineage>
</organism>
<feature type="compositionally biased region" description="Basic and acidic residues" evidence="1">
    <location>
        <begin position="169"/>
        <end position="179"/>
    </location>
</feature>
<accession>A0A815ADJ9</accession>
<evidence type="ECO:0000313" key="3">
    <source>
        <dbReference type="EMBL" id="CAF4023829.1"/>
    </source>
</evidence>
<dbReference type="AlphaFoldDB" id="A0A815ADJ9"/>
<feature type="region of interest" description="Disordered" evidence="1">
    <location>
        <begin position="156"/>
        <end position="200"/>
    </location>
</feature>
<evidence type="ECO:0000313" key="4">
    <source>
        <dbReference type="Proteomes" id="UP000663829"/>
    </source>
</evidence>
<proteinExistence type="predicted"/>
<dbReference type="OrthoDB" id="10070917at2759"/>
<gene>
    <name evidence="2" type="ORF">GPM918_LOCUS26234</name>
    <name evidence="3" type="ORF">SRO942_LOCUS26342</name>
</gene>
<dbReference type="EMBL" id="CAJNOQ010010487">
    <property type="protein sequence ID" value="CAF1253222.1"/>
    <property type="molecule type" value="Genomic_DNA"/>
</dbReference>
<dbReference type="Proteomes" id="UP000663829">
    <property type="component" value="Unassembled WGS sequence"/>
</dbReference>
<evidence type="ECO:0000256" key="1">
    <source>
        <dbReference type="SAM" id="MobiDB-lite"/>
    </source>
</evidence>
<feature type="region of interest" description="Disordered" evidence="1">
    <location>
        <begin position="79"/>
        <end position="100"/>
    </location>
</feature>
<keyword evidence="4" id="KW-1185">Reference proteome</keyword>
<dbReference type="EMBL" id="CAJOBC010015401">
    <property type="protein sequence ID" value="CAF4023829.1"/>
    <property type="molecule type" value="Genomic_DNA"/>
</dbReference>
<sequence>MGFNSVCGVKCSTNITPIISNRDKNYKPFREAIENNYFIKDIRLVSGDDPDHIPFIVPIFVRSGAIIPTIELEQYVGEHDGVSSKSDPINPYRDRKQDEKCDEADTANDELRAIEISHSFTSQGRTIDFKRKHNKYSLEFEKYFFLAIFHDPSETNGKSGPLKNVQIQHRKEVTKDVESKSIPVGSERQAELVNESTTNA</sequence>